<dbReference type="InterPro" id="IPR010982">
    <property type="entry name" value="Lambda_DNA-bd_dom_sf"/>
</dbReference>
<gene>
    <name evidence="5" type="ORF">PFRI_14640</name>
</gene>
<dbReference type="SUPFAM" id="SSF47413">
    <property type="entry name" value="lambda repressor-like DNA-binding domains"/>
    <property type="match status" value="1"/>
</dbReference>
<dbReference type="PANTHER" id="PTHR30146:SF152">
    <property type="entry name" value="TRANSCRIPTIONAL REGULATORY PROTEIN"/>
    <property type="match status" value="1"/>
</dbReference>
<dbReference type="OrthoDB" id="9805774at2"/>
<reference evidence="5 6" key="1">
    <citation type="submission" date="2016-10" db="EMBL/GenBank/DDBJ databases">
        <title>Genome sequence of Planktotalea frisia SH6-1.</title>
        <authorList>
            <person name="Poehlein A."/>
            <person name="Bakenhus I."/>
            <person name="Voget S."/>
            <person name="Brinkhoff T."/>
            <person name="Simon M."/>
        </authorList>
    </citation>
    <scope>NUCLEOTIDE SEQUENCE [LARGE SCALE GENOMIC DNA]</scope>
    <source>
        <strain evidence="5 6">SH6-1</strain>
    </source>
</reference>
<dbReference type="InterPro" id="IPR025997">
    <property type="entry name" value="SBP_2_dom"/>
</dbReference>
<dbReference type="PROSITE" id="PS50932">
    <property type="entry name" value="HTH_LACI_2"/>
    <property type="match status" value="1"/>
</dbReference>
<dbReference type="PANTHER" id="PTHR30146">
    <property type="entry name" value="LACI-RELATED TRANSCRIPTIONAL REPRESSOR"/>
    <property type="match status" value="1"/>
</dbReference>
<evidence type="ECO:0000313" key="5">
    <source>
        <dbReference type="EMBL" id="OJI94333.1"/>
    </source>
</evidence>
<feature type="domain" description="HTH lacI-type" evidence="4">
    <location>
        <begin position="7"/>
        <end position="46"/>
    </location>
</feature>
<dbReference type="EMBL" id="MLCB01000106">
    <property type="protein sequence ID" value="OJI94333.1"/>
    <property type="molecule type" value="Genomic_DNA"/>
</dbReference>
<dbReference type="InterPro" id="IPR028082">
    <property type="entry name" value="Peripla_BP_I"/>
</dbReference>
<evidence type="ECO:0000256" key="2">
    <source>
        <dbReference type="ARBA" id="ARBA00023125"/>
    </source>
</evidence>
<dbReference type="Proteomes" id="UP000184514">
    <property type="component" value="Unassembled WGS sequence"/>
</dbReference>
<evidence type="ECO:0000256" key="3">
    <source>
        <dbReference type="ARBA" id="ARBA00023163"/>
    </source>
</evidence>
<dbReference type="SUPFAM" id="SSF53822">
    <property type="entry name" value="Periplasmic binding protein-like I"/>
    <property type="match status" value="1"/>
</dbReference>
<sequence length="343" mass="37450">MTHRFPIKEIALQAGLSTATIDRALNKRSHVSPQTQARVAAAISELEAQESQMSARGRRMFFDFVIEAPTRFSREVRQAAEQVVGQVSGASCRLRFVAQEMMSDIEITKILTRIAKRGSQGVCLKARDTAQVRGCVEMLHKAGIPVVTLVTDIRDAHRIAYVGLDNESAGQTAAYLTATALGDAHGTVLALRSNENFLGEEQRARAFAEKLSELCPNLRLVALSGGSGVHFETARLLSGAVGDLADICAVYSMGGGNRAVLDVLEQSGHDPTIYIAHDLDRDNRQLLSKGSVNFVLHHDLRLDMQNVLQALLHRHRLVAEGPRQPISSVQVITPMNVPPVHRD</sequence>
<dbReference type="SMART" id="SM00354">
    <property type="entry name" value="HTH_LACI"/>
    <property type="match status" value="1"/>
</dbReference>
<dbReference type="CDD" id="cd01392">
    <property type="entry name" value="HTH_LacI"/>
    <property type="match status" value="1"/>
</dbReference>
<dbReference type="STRING" id="696762.PFRI_14640"/>
<dbReference type="Pfam" id="PF00356">
    <property type="entry name" value="LacI"/>
    <property type="match status" value="1"/>
</dbReference>
<keyword evidence="2 5" id="KW-0238">DNA-binding</keyword>
<keyword evidence="3" id="KW-0804">Transcription</keyword>
<dbReference type="Gene3D" id="1.10.260.40">
    <property type="entry name" value="lambda repressor-like DNA-binding domains"/>
    <property type="match status" value="1"/>
</dbReference>
<dbReference type="GO" id="GO:0000976">
    <property type="term" value="F:transcription cis-regulatory region binding"/>
    <property type="evidence" value="ECO:0007669"/>
    <property type="project" value="TreeGrafter"/>
</dbReference>
<organism evidence="5 6">
    <name type="scientific">Planktotalea frisia</name>
    <dbReference type="NCBI Taxonomy" id="696762"/>
    <lineage>
        <taxon>Bacteria</taxon>
        <taxon>Pseudomonadati</taxon>
        <taxon>Pseudomonadota</taxon>
        <taxon>Alphaproteobacteria</taxon>
        <taxon>Rhodobacterales</taxon>
        <taxon>Paracoccaceae</taxon>
        <taxon>Planktotalea</taxon>
    </lineage>
</organism>
<dbReference type="AlphaFoldDB" id="A0A1L9NYS0"/>
<dbReference type="InterPro" id="IPR000843">
    <property type="entry name" value="HTH_LacI"/>
</dbReference>
<dbReference type="CDD" id="cd06307">
    <property type="entry name" value="PBP1_sugar_binding"/>
    <property type="match status" value="1"/>
</dbReference>
<evidence type="ECO:0000313" key="6">
    <source>
        <dbReference type="Proteomes" id="UP000184514"/>
    </source>
</evidence>
<dbReference type="Gene3D" id="3.40.50.2300">
    <property type="match status" value="2"/>
</dbReference>
<comment type="caution">
    <text evidence="5">The sequence shown here is derived from an EMBL/GenBank/DDBJ whole genome shotgun (WGS) entry which is preliminary data.</text>
</comment>
<keyword evidence="1" id="KW-0805">Transcription regulation</keyword>
<keyword evidence="6" id="KW-1185">Reference proteome</keyword>
<accession>A0A1L9NYS0</accession>
<protein>
    <submittedName>
        <fullName evidence="5">DNA-binding transcriptional repressor MalI</fullName>
    </submittedName>
</protein>
<dbReference type="Pfam" id="PF13407">
    <property type="entry name" value="Peripla_BP_4"/>
    <property type="match status" value="1"/>
</dbReference>
<dbReference type="RefSeq" id="WP_072630054.1">
    <property type="nucleotide sequence ID" value="NZ_MLCB01000106.1"/>
</dbReference>
<evidence type="ECO:0000259" key="4">
    <source>
        <dbReference type="PROSITE" id="PS50932"/>
    </source>
</evidence>
<dbReference type="GO" id="GO:0003700">
    <property type="term" value="F:DNA-binding transcription factor activity"/>
    <property type="evidence" value="ECO:0007669"/>
    <property type="project" value="TreeGrafter"/>
</dbReference>
<proteinExistence type="predicted"/>
<evidence type="ECO:0000256" key="1">
    <source>
        <dbReference type="ARBA" id="ARBA00023015"/>
    </source>
</evidence>
<name>A0A1L9NYS0_9RHOB</name>